<dbReference type="PRINTS" id="PR00723">
    <property type="entry name" value="SUBTILISIN"/>
</dbReference>
<dbReference type="InterPro" id="IPR034213">
    <property type="entry name" value="S8_Vpr-like"/>
</dbReference>
<evidence type="ECO:0000256" key="4">
    <source>
        <dbReference type="ARBA" id="ARBA00022670"/>
    </source>
</evidence>
<feature type="active site" description="Charge relay system" evidence="8">
    <location>
        <position position="190"/>
    </location>
</feature>
<dbReference type="Gene3D" id="3.30.70.80">
    <property type="entry name" value="Peptidase S8 propeptide/proteinase inhibitor I9"/>
    <property type="match status" value="1"/>
</dbReference>
<evidence type="ECO:0000256" key="2">
    <source>
        <dbReference type="ARBA" id="ARBA00022512"/>
    </source>
</evidence>
<dbReference type="InterPro" id="IPR023828">
    <property type="entry name" value="Peptidase_S8_Ser-AS"/>
</dbReference>
<evidence type="ECO:0000256" key="5">
    <source>
        <dbReference type="ARBA" id="ARBA00022729"/>
    </source>
</evidence>
<dbReference type="PROSITE" id="PS00138">
    <property type="entry name" value="SUBTILASE_SER"/>
    <property type="match status" value="1"/>
</dbReference>
<evidence type="ECO:0000313" key="13">
    <source>
        <dbReference type="EMBL" id="MBP1905640.1"/>
    </source>
</evidence>
<dbReference type="SUPFAM" id="SSF52025">
    <property type="entry name" value="PA domain"/>
    <property type="match status" value="1"/>
</dbReference>
<dbReference type="PROSITE" id="PS51892">
    <property type="entry name" value="SUBTILASE"/>
    <property type="match status" value="1"/>
</dbReference>
<evidence type="ECO:0000313" key="14">
    <source>
        <dbReference type="Proteomes" id="UP001519272"/>
    </source>
</evidence>
<keyword evidence="7 8" id="KW-0720">Serine protease</keyword>
<sequence>MKRNGFISRLCMTSAIVGLLVSHLTGLAAAKTPSLDTSPIISSQITQTSGDISVIVQLGTQPAAIGKYAAAQGIQSLAKTATEANVQTEQAQFLEEATDSGLSLKVNYQYDTVLNGFEVTLPAEQLSDLAKLPGVKAIDANRTWFPIPIEPTGAENDEFQYDSNPLKQIGADQAWAKNLTGEGLKVGVIDTGIDYTHPDIAPIYKGGYDSFYQDDDPYEEVPLTAQEDPFNVGYKGTYHGTHVAGTIIGQFANQESEIVQKGVAYNAHLYAYKVLGRDLEQPDRSSGSSAQVIDGIERAVKDGMDVINLSLGSDSEKNVNSPDSIAINNAVLAGVTAVVANGNAGPGHYTMGSPASSQLAISVGAITSEEQRFSGQLSASFSDKDGNLDEDENLDNLDEAANPDDNEPLPENETTPENEIAAEPVDFKLLGWETAKTDFLAILGTEQHEVVYVGLGDKSDYDNKDVQGKIALASRGKLAFVDKIINAKQHGATAIVIFNGKAAANQTDADLTPSLPNLDGFINLNVGDSFDYIPAFDIQGTVGRSLANQLIENENVEKTLSITFPSHYEEDIVAGDRLADFTSWGPNADAKLSIKPDITAPGVNILSTYPAYGKNKEGVSYAKAYARLNGTSMAAPHVAGLALLLKQQHPDWTPFDIRAALANTSDLLSDEDGNPYDVFKQGAGRANVAKAIETPALLQAVEPITILDKNYNRQQVINYNSSTSFGVVGLNQELTKKLQLKNTSAQTVDYTTSIEWFGGDGGIDATLSDGTILANAQQTKEFTLNLKTPNEAAEGFYQGQIKLENPQLPTLHLPFSIYIGQEKPSTGFGVQDLALSKELIYPKRTNQDKAELSFKLSAENTNYYILEILNLHDETIGYYEEKFTDSPTTFFKPDTYTYKGVSDVYHPYDEEGKPILDDNGKPKTAHLQEGQYRINVVAAQLDEDGQLVYEGTKAILYKGFIAFRIDPSPTPDSGGNPGGEPNQGGNTGSNGNGGSGSGNNLSSPPKSEANQNVTPVEKTVIPQGFKQHVLVGAKGNAESHVVEITAAQLKEAIEANKEHLTAYIIRAPFTPDNKLTQISFSAEQLKLITALKEKPLLVISTGKEAVALPSTLITLAPKIAGLRITLGTNKDVTFTGKISKQRTLLGDPVSFNAEWTTANSIQPIQLPTDLFIKRAWTVGEEVQANQAGVLVQAGKQIGAIPSFVEPQEDHTTIVSVNHPGWSTYVLAGQKISFTDISTSWAESHIKALAHKFIIEGTSQDKFSPAASLTRAQFTALLVRSLGLNASNSNLNSTTGPTSTIGKQVSFSDVPSTSWYAQDVATAYEAGLIQGISATKFAPDTVVTRQDLAVLLARALELTGVKLQNSNPSLHTYSDANDIQNYAKDSIKLLSQYGVIDGTANNKEKFDPQKPATRETAAGALHLLLRGIKFVE</sequence>
<feature type="region of interest" description="Disordered" evidence="10">
    <location>
        <begin position="967"/>
        <end position="1013"/>
    </location>
</feature>
<keyword evidence="2" id="KW-0134">Cell wall</keyword>
<dbReference type="EMBL" id="JAGGKG010000009">
    <property type="protein sequence ID" value="MBP1905640.1"/>
    <property type="molecule type" value="Genomic_DNA"/>
</dbReference>
<keyword evidence="5 11" id="KW-0732">Signal</keyword>
<dbReference type="InterPro" id="IPR010259">
    <property type="entry name" value="S8pro/Inhibitor_I9"/>
</dbReference>
<dbReference type="PROSITE" id="PS00136">
    <property type="entry name" value="SUBTILASE_ASP"/>
    <property type="match status" value="1"/>
</dbReference>
<dbReference type="Gene3D" id="3.40.50.200">
    <property type="entry name" value="Peptidase S8/S53 domain"/>
    <property type="match status" value="2"/>
</dbReference>
<evidence type="ECO:0000256" key="7">
    <source>
        <dbReference type="ARBA" id="ARBA00022825"/>
    </source>
</evidence>
<dbReference type="SUPFAM" id="SSF52743">
    <property type="entry name" value="Subtilisin-like"/>
    <property type="match status" value="1"/>
</dbReference>
<dbReference type="InterPro" id="IPR036852">
    <property type="entry name" value="Peptidase_S8/S53_dom_sf"/>
</dbReference>
<dbReference type="RefSeq" id="WP_210089259.1">
    <property type="nucleotide sequence ID" value="NZ_JAGGKG010000009.1"/>
</dbReference>
<dbReference type="Pfam" id="PF00082">
    <property type="entry name" value="Peptidase_S8"/>
    <property type="match status" value="1"/>
</dbReference>
<dbReference type="GO" id="GO:0006508">
    <property type="term" value="P:proteolysis"/>
    <property type="evidence" value="ECO:0007669"/>
    <property type="project" value="UniProtKB-KW"/>
</dbReference>
<dbReference type="Pfam" id="PF02225">
    <property type="entry name" value="PA"/>
    <property type="match status" value="1"/>
</dbReference>
<protein>
    <submittedName>
        <fullName evidence="13">Subtilisin family serine protease</fullName>
    </submittedName>
</protein>
<evidence type="ECO:0000256" key="8">
    <source>
        <dbReference type="PROSITE-ProRule" id="PRU01240"/>
    </source>
</evidence>
<feature type="compositionally biased region" description="Polar residues" evidence="10">
    <location>
        <begin position="1004"/>
        <end position="1013"/>
    </location>
</feature>
<keyword evidence="3" id="KW-0964">Secreted</keyword>
<comment type="similarity">
    <text evidence="1 8 9">Belongs to the peptidase S8 family.</text>
</comment>
<evidence type="ECO:0000256" key="9">
    <source>
        <dbReference type="RuleBase" id="RU003355"/>
    </source>
</evidence>
<keyword evidence="14" id="KW-1185">Reference proteome</keyword>
<feature type="compositionally biased region" description="Acidic residues" evidence="10">
    <location>
        <begin position="388"/>
        <end position="416"/>
    </location>
</feature>
<dbReference type="PANTHER" id="PTHR43806">
    <property type="entry name" value="PEPTIDASE S8"/>
    <property type="match status" value="1"/>
</dbReference>
<comment type="caution">
    <text evidence="13">The sequence shown here is derived from an EMBL/GenBank/DDBJ whole genome shotgun (WGS) entry which is preliminary data.</text>
</comment>
<evidence type="ECO:0000259" key="12">
    <source>
        <dbReference type="PROSITE" id="PS51272"/>
    </source>
</evidence>
<reference evidence="13 14" key="1">
    <citation type="submission" date="2021-03" db="EMBL/GenBank/DDBJ databases">
        <title>Genomic Encyclopedia of Type Strains, Phase IV (KMG-IV): sequencing the most valuable type-strain genomes for metagenomic binning, comparative biology and taxonomic classification.</title>
        <authorList>
            <person name="Goeker M."/>
        </authorList>
    </citation>
    <scope>NUCLEOTIDE SEQUENCE [LARGE SCALE GENOMIC DNA]</scope>
    <source>
        <strain evidence="13 14">DSM 14349</strain>
    </source>
</reference>
<dbReference type="InterPro" id="IPR003137">
    <property type="entry name" value="PA_domain"/>
</dbReference>
<evidence type="ECO:0000256" key="10">
    <source>
        <dbReference type="SAM" id="MobiDB-lite"/>
    </source>
</evidence>
<dbReference type="InterPro" id="IPR000209">
    <property type="entry name" value="Peptidase_S8/S53_dom"/>
</dbReference>
<dbReference type="Pfam" id="PF00395">
    <property type="entry name" value="SLH"/>
    <property type="match status" value="3"/>
</dbReference>
<keyword evidence="4 8" id="KW-0645">Protease</keyword>
<dbReference type="CDD" id="cd07474">
    <property type="entry name" value="Peptidases_S8_subtilisin_Vpr-like"/>
    <property type="match status" value="1"/>
</dbReference>
<feature type="domain" description="SLH" evidence="12">
    <location>
        <begin position="1302"/>
        <end position="1365"/>
    </location>
</feature>
<feature type="domain" description="SLH" evidence="12">
    <location>
        <begin position="1369"/>
        <end position="1431"/>
    </location>
</feature>
<dbReference type="CDD" id="cd02133">
    <property type="entry name" value="PA_C5a_like"/>
    <property type="match status" value="1"/>
</dbReference>
<accession>A0ABS4FSU5</accession>
<dbReference type="InterPro" id="IPR023827">
    <property type="entry name" value="Peptidase_S8_Asp-AS"/>
</dbReference>
<keyword evidence="6 8" id="KW-0378">Hydrolase</keyword>
<dbReference type="Proteomes" id="UP001519272">
    <property type="component" value="Unassembled WGS sequence"/>
</dbReference>
<evidence type="ECO:0000256" key="11">
    <source>
        <dbReference type="SAM" id="SignalP"/>
    </source>
</evidence>
<feature type="signal peptide" evidence="11">
    <location>
        <begin position="1"/>
        <end position="30"/>
    </location>
</feature>
<dbReference type="Pfam" id="PF05922">
    <property type="entry name" value="Inhibitor_I9"/>
    <property type="match status" value="1"/>
</dbReference>
<dbReference type="InterPro" id="IPR001119">
    <property type="entry name" value="SLH_dom"/>
</dbReference>
<feature type="compositionally biased region" description="Gly residues" evidence="10">
    <location>
        <begin position="975"/>
        <end position="997"/>
    </location>
</feature>
<dbReference type="InterPro" id="IPR037045">
    <property type="entry name" value="S8pro/Inhibitor_I9_sf"/>
</dbReference>
<gene>
    <name evidence="13" type="ORF">J2Z32_002270</name>
</gene>
<feature type="active site" description="Charge relay system" evidence="8">
    <location>
        <position position="239"/>
    </location>
</feature>
<proteinExistence type="inferred from homology"/>
<feature type="domain" description="SLH" evidence="12">
    <location>
        <begin position="1228"/>
        <end position="1291"/>
    </location>
</feature>
<organism evidence="13 14">
    <name type="scientific">Paenibacillus turicensis</name>
    <dbReference type="NCBI Taxonomy" id="160487"/>
    <lineage>
        <taxon>Bacteria</taxon>
        <taxon>Bacillati</taxon>
        <taxon>Bacillota</taxon>
        <taxon>Bacilli</taxon>
        <taxon>Bacillales</taxon>
        <taxon>Paenibacillaceae</taxon>
        <taxon>Paenibacillus</taxon>
    </lineage>
</organism>
<dbReference type="PANTHER" id="PTHR43806:SF65">
    <property type="entry name" value="SERINE PROTEASE APRX"/>
    <property type="match status" value="1"/>
</dbReference>
<feature type="active site" description="Charge relay system" evidence="8">
    <location>
        <position position="632"/>
    </location>
</feature>
<evidence type="ECO:0000256" key="1">
    <source>
        <dbReference type="ARBA" id="ARBA00011073"/>
    </source>
</evidence>
<evidence type="ECO:0000256" key="6">
    <source>
        <dbReference type="ARBA" id="ARBA00022801"/>
    </source>
</evidence>
<dbReference type="GO" id="GO:0008233">
    <property type="term" value="F:peptidase activity"/>
    <property type="evidence" value="ECO:0007669"/>
    <property type="project" value="UniProtKB-KW"/>
</dbReference>
<evidence type="ECO:0000256" key="3">
    <source>
        <dbReference type="ARBA" id="ARBA00022525"/>
    </source>
</evidence>
<feature type="chain" id="PRO_5045875061" evidence="11">
    <location>
        <begin position="31"/>
        <end position="1431"/>
    </location>
</feature>
<name>A0ABS4FSU5_9BACL</name>
<dbReference type="InterPro" id="IPR046450">
    <property type="entry name" value="PA_dom_sf"/>
</dbReference>
<dbReference type="InterPro" id="IPR015500">
    <property type="entry name" value="Peptidase_S8_subtilisin-rel"/>
</dbReference>
<feature type="region of interest" description="Disordered" evidence="10">
    <location>
        <begin position="376"/>
        <end position="418"/>
    </location>
</feature>
<dbReference type="Gene3D" id="3.50.30.30">
    <property type="match status" value="1"/>
</dbReference>
<dbReference type="PROSITE" id="PS51272">
    <property type="entry name" value="SLH"/>
    <property type="match status" value="3"/>
</dbReference>
<dbReference type="InterPro" id="IPR050131">
    <property type="entry name" value="Peptidase_S8_subtilisin-like"/>
</dbReference>